<dbReference type="AlphaFoldDB" id="A0A3Q7IXZ7"/>
<dbReference type="InParanoid" id="A0A3Q7IXZ7"/>
<dbReference type="PANTHER" id="PTHR36344">
    <property type="entry name" value="RX N-TERMINAL DOMAIN-CONTAINING PROTEIN"/>
    <property type="match status" value="1"/>
</dbReference>
<proteinExistence type="predicted"/>
<reference evidence="2" key="2">
    <citation type="submission" date="2019-01" db="UniProtKB">
        <authorList>
            <consortium name="EnsemblPlants"/>
        </authorList>
    </citation>
    <scope>IDENTIFICATION</scope>
    <source>
        <strain evidence="2">cv. Heinz 1706</strain>
    </source>
</reference>
<evidence type="ECO:0000313" key="2">
    <source>
        <dbReference type="EnsemblPlants" id="Solyc11g056470.2.1"/>
    </source>
</evidence>
<evidence type="ECO:0000313" key="3">
    <source>
        <dbReference type="Proteomes" id="UP000004994"/>
    </source>
</evidence>
<name>A0A3Q7IXZ7_SOLLC</name>
<organism evidence="2">
    <name type="scientific">Solanum lycopersicum</name>
    <name type="common">Tomato</name>
    <name type="synonym">Lycopersicon esculentum</name>
    <dbReference type="NCBI Taxonomy" id="4081"/>
    <lineage>
        <taxon>Eukaryota</taxon>
        <taxon>Viridiplantae</taxon>
        <taxon>Streptophyta</taxon>
        <taxon>Embryophyta</taxon>
        <taxon>Tracheophyta</taxon>
        <taxon>Spermatophyta</taxon>
        <taxon>Magnoliopsida</taxon>
        <taxon>eudicotyledons</taxon>
        <taxon>Gunneridae</taxon>
        <taxon>Pentapetalae</taxon>
        <taxon>asterids</taxon>
        <taxon>lamiids</taxon>
        <taxon>Solanales</taxon>
        <taxon>Solanaceae</taxon>
        <taxon>Solanoideae</taxon>
        <taxon>Solaneae</taxon>
        <taxon>Solanum</taxon>
        <taxon>Solanum subgen. Lycopersicon</taxon>
    </lineage>
</organism>
<dbReference type="PaxDb" id="4081-Solyc11g056470.1.1"/>
<evidence type="ECO:0000256" key="1">
    <source>
        <dbReference type="SAM" id="Coils"/>
    </source>
</evidence>
<dbReference type="EnsemblPlants" id="Solyc11g056470.2.1">
    <property type="protein sequence ID" value="Solyc11g056470.2.1"/>
    <property type="gene ID" value="Solyc11g056470.2"/>
</dbReference>
<feature type="coiled-coil region" evidence="1">
    <location>
        <begin position="40"/>
        <end position="67"/>
    </location>
</feature>
<keyword evidence="1" id="KW-0175">Coiled coil</keyword>
<sequence length="279" mass="31809">MDAANKLSAIAAEMGQLQNEIQQHHRVLNSFLRSVRTMDHARKEARIRATRERIEGLEERQQALRAEQQTLIVHGALGRLEDYNIRLRQLFLVCSISVCRRKVVCFFFFFVWWRSTPMLSVFVCRGNPVNLKNYLVRDCLLLLMPQQRIEGKLSIPDQAPIKAYKSVNLILKGLLGSRLLVKRSGVKKGGDAALAFSANSSDSLPSFRLRGYILVAIKGHISLYKEKGIVWAFASRTIASQPAFPVLRSLIRFRRGWECRFGCLLPYDKEESFPRASAS</sequence>
<keyword evidence="3" id="KW-1185">Reference proteome</keyword>
<accession>A0A3Q7IXZ7</accession>
<dbReference type="Gramene" id="Solyc11g056470.2.1">
    <property type="protein sequence ID" value="Solyc11g056470.2.1"/>
    <property type="gene ID" value="Solyc11g056470.2"/>
</dbReference>
<reference evidence="2" key="1">
    <citation type="journal article" date="2012" name="Nature">
        <title>The tomato genome sequence provides insights into fleshy fruit evolution.</title>
        <authorList>
            <consortium name="Tomato Genome Consortium"/>
        </authorList>
    </citation>
    <scope>NUCLEOTIDE SEQUENCE [LARGE SCALE GENOMIC DNA]</scope>
    <source>
        <strain evidence="2">cv. Heinz 1706</strain>
    </source>
</reference>
<protein>
    <submittedName>
        <fullName evidence="2">Uncharacterized protein</fullName>
    </submittedName>
</protein>
<dbReference type="Proteomes" id="UP000004994">
    <property type="component" value="Chromosome 11"/>
</dbReference>
<dbReference type="PANTHER" id="PTHR36344:SF2">
    <property type="entry name" value="INTEGRASE CORE DOMAIN CONTAINING PROTEIN"/>
    <property type="match status" value="1"/>
</dbReference>